<feature type="region of interest" description="Disordered" evidence="2">
    <location>
        <begin position="300"/>
        <end position="340"/>
    </location>
</feature>
<proteinExistence type="predicted"/>
<reference evidence="4 5" key="1">
    <citation type="journal article" date="2015" name="Nature">
        <title>rRNA introns, odd ribosomes, and small enigmatic genomes across a large radiation of phyla.</title>
        <authorList>
            <person name="Brown C.T."/>
            <person name="Hug L.A."/>
            <person name="Thomas B.C."/>
            <person name="Sharon I."/>
            <person name="Castelle C.J."/>
            <person name="Singh A."/>
            <person name="Wilkins M.J."/>
            <person name="Williams K.H."/>
            <person name="Banfield J.F."/>
        </authorList>
    </citation>
    <scope>NUCLEOTIDE SEQUENCE [LARGE SCALE GENOMIC DNA]</scope>
</reference>
<feature type="coiled-coil region" evidence="1">
    <location>
        <begin position="263"/>
        <end position="297"/>
    </location>
</feature>
<name>A0A0G1VQR0_9BACT</name>
<dbReference type="AlphaFoldDB" id="A0A0G1VQR0"/>
<dbReference type="Proteomes" id="UP000033825">
    <property type="component" value="Unassembled WGS sequence"/>
</dbReference>
<organism evidence="4 5">
    <name type="scientific">Candidatus Kaiserbacteria bacterium GW2011_GWA2_49_56</name>
    <dbReference type="NCBI Taxonomy" id="1618670"/>
    <lineage>
        <taxon>Bacteria</taxon>
        <taxon>Candidatus Kaiseribacteriota</taxon>
    </lineage>
</organism>
<keyword evidence="3" id="KW-0812">Transmembrane</keyword>
<evidence type="ECO:0000256" key="3">
    <source>
        <dbReference type="SAM" id="Phobius"/>
    </source>
</evidence>
<evidence type="ECO:0000313" key="5">
    <source>
        <dbReference type="Proteomes" id="UP000033825"/>
    </source>
</evidence>
<evidence type="ECO:0000256" key="2">
    <source>
        <dbReference type="SAM" id="MobiDB-lite"/>
    </source>
</evidence>
<sequence length="589" mass="62029">MEESQEGKIAHTLALIIVVIILLLVAKGVASLAGDPPSWEFQAGAVVVAVAPSVGTAGDKEKGDIVDYPPPAQAICPVNFARSGDIPIVNSACYQEADIREIKHLEQTCAPGFKFNVTITRGVVKVTPSSLQSTHPICKPPTAPTCKTGNKPAIQSFSTDKCQVKYCVGDVCALVEEGPPSGKLLDPNNLAQGIAEAYSGIKDDVEMEAFKNELSAVPTEFQSSLDQAFGEQRGVAQKQIERNNTAIDQLKAKIDLCTPDCPAAVLPAELKRQQEELEKQNEELRNRMNNLANAKKVLAPQPQTQPQTQPQPQPQPQIKPSTFPQNSPTANPGASNQNGFDQMLQGLMQKLSGGQPSAGNQAAQPEGTCPTQVICSGNTLYSRNNQCVDTTIQYCQYGCLNKTACATVSQQPTPPTQPGQPTAQLSCQPLVADVGMTLAISWGCSVGKSVGSGFSTNEAISGSATTTLAAPPTATRTVNFGLTCINKGISSNASCTVQVAKPAIVLVANPKSVESGERASIGWVTASMKENGCVISSSNQPDFTAQNANNPRNSGVAETLPITTETTFLLTCMTAGGNTREATTTVMVK</sequence>
<comment type="caution">
    <text evidence="4">The sequence shown here is derived from an EMBL/GenBank/DDBJ whole genome shotgun (WGS) entry which is preliminary data.</text>
</comment>
<dbReference type="EMBL" id="LCQB01000007">
    <property type="protein sequence ID" value="KKW08786.1"/>
    <property type="molecule type" value="Genomic_DNA"/>
</dbReference>
<protein>
    <submittedName>
        <fullName evidence="4">Uncharacterized protein</fullName>
    </submittedName>
</protein>
<keyword evidence="1" id="KW-0175">Coiled coil</keyword>
<keyword evidence="3" id="KW-0472">Membrane</keyword>
<gene>
    <name evidence="4" type="ORF">UY46_C0007G0003</name>
</gene>
<keyword evidence="3" id="KW-1133">Transmembrane helix</keyword>
<evidence type="ECO:0000313" key="4">
    <source>
        <dbReference type="EMBL" id="KKW08786.1"/>
    </source>
</evidence>
<feature type="transmembrane region" description="Helical" evidence="3">
    <location>
        <begin position="12"/>
        <end position="33"/>
    </location>
</feature>
<feature type="compositionally biased region" description="Polar residues" evidence="2">
    <location>
        <begin position="318"/>
        <end position="340"/>
    </location>
</feature>
<evidence type="ECO:0000256" key="1">
    <source>
        <dbReference type="SAM" id="Coils"/>
    </source>
</evidence>
<accession>A0A0G1VQR0</accession>